<feature type="non-terminal residue" evidence="1">
    <location>
        <position position="45"/>
    </location>
</feature>
<comment type="caution">
    <text evidence="1">The sequence shown here is derived from an EMBL/GenBank/DDBJ whole genome shotgun (WGS) entry which is preliminary data.</text>
</comment>
<dbReference type="EMBL" id="QWLN02005603">
    <property type="protein sequence ID" value="TEA37452.1"/>
    <property type="molecule type" value="Genomic_DNA"/>
</dbReference>
<feature type="non-terminal residue" evidence="1">
    <location>
        <position position="1"/>
    </location>
</feature>
<sequence length="45" mass="4925">SLVVQWLRLHAPNAQGPGSISGLGTRSHRLQLRVRMSQLNIPHAA</sequence>
<protein>
    <submittedName>
        <fullName evidence="1">Uncharacterized protein</fullName>
    </submittedName>
</protein>
<accession>A0A484GP06</accession>
<dbReference type="Proteomes" id="UP000295264">
    <property type="component" value="Unassembled WGS sequence"/>
</dbReference>
<reference evidence="1 2" key="1">
    <citation type="journal article" date="2018" name="Genomics">
        <title>Molecular footprints of inshore aquatic adaptation in Indo-Pacific humpback dolphin (Sousa chinensis).</title>
        <authorList>
            <person name="Ming Y."/>
            <person name="Jian J."/>
            <person name="Yu F."/>
            <person name="Yu X."/>
            <person name="Wang J."/>
            <person name="Liu W."/>
        </authorList>
    </citation>
    <scope>NUCLEOTIDE SEQUENCE [LARGE SCALE GENOMIC DNA]</scope>
    <source>
        <strain evidence="1">MY-2018</strain>
        <tissue evidence="1">Skin</tissue>
    </source>
</reference>
<dbReference type="AlphaFoldDB" id="A0A484GP06"/>
<keyword evidence="2" id="KW-1185">Reference proteome</keyword>
<gene>
    <name evidence="1" type="ORF">DBR06_SOUSAS14210038</name>
</gene>
<name>A0A484GP06_SOUCH</name>
<evidence type="ECO:0000313" key="1">
    <source>
        <dbReference type="EMBL" id="TEA37452.1"/>
    </source>
</evidence>
<proteinExistence type="predicted"/>
<organism evidence="1 2">
    <name type="scientific">Sousa chinensis</name>
    <name type="common">Indo-pacific humpbacked dolphin</name>
    <name type="synonym">Steno chinensis</name>
    <dbReference type="NCBI Taxonomy" id="103600"/>
    <lineage>
        <taxon>Eukaryota</taxon>
        <taxon>Metazoa</taxon>
        <taxon>Chordata</taxon>
        <taxon>Craniata</taxon>
        <taxon>Vertebrata</taxon>
        <taxon>Euteleostomi</taxon>
        <taxon>Mammalia</taxon>
        <taxon>Eutheria</taxon>
        <taxon>Laurasiatheria</taxon>
        <taxon>Artiodactyla</taxon>
        <taxon>Whippomorpha</taxon>
        <taxon>Cetacea</taxon>
        <taxon>Odontoceti</taxon>
        <taxon>Delphinidae</taxon>
        <taxon>Sousa</taxon>
    </lineage>
</organism>
<evidence type="ECO:0000313" key="2">
    <source>
        <dbReference type="Proteomes" id="UP000295264"/>
    </source>
</evidence>